<dbReference type="InterPro" id="IPR036390">
    <property type="entry name" value="WH_DNA-bd_sf"/>
</dbReference>
<dbReference type="KEGG" id="cheb:HH215_20685"/>
<organism evidence="5 6">
    <name type="scientific">Cohnella herbarum</name>
    <dbReference type="NCBI Taxonomy" id="2728023"/>
    <lineage>
        <taxon>Bacteria</taxon>
        <taxon>Bacillati</taxon>
        <taxon>Bacillota</taxon>
        <taxon>Bacilli</taxon>
        <taxon>Bacillales</taxon>
        <taxon>Paenibacillaceae</taxon>
        <taxon>Cohnella</taxon>
    </lineage>
</organism>
<evidence type="ECO:0000313" key="6">
    <source>
        <dbReference type="Proteomes" id="UP000502248"/>
    </source>
</evidence>
<dbReference type="PANTHER" id="PTHR34580">
    <property type="match status" value="1"/>
</dbReference>
<evidence type="ECO:0000256" key="2">
    <source>
        <dbReference type="ARBA" id="ARBA00023125"/>
    </source>
</evidence>
<evidence type="ECO:0000256" key="3">
    <source>
        <dbReference type="ARBA" id="ARBA00023163"/>
    </source>
</evidence>
<dbReference type="InterPro" id="IPR036388">
    <property type="entry name" value="WH-like_DNA-bd_sf"/>
</dbReference>
<protein>
    <submittedName>
        <fullName evidence="5">WYL domain-containing protein</fullName>
    </submittedName>
</protein>
<name>A0A7Z2VLQ9_9BACL</name>
<evidence type="ECO:0000313" key="5">
    <source>
        <dbReference type="EMBL" id="QJD85351.1"/>
    </source>
</evidence>
<evidence type="ECO:0000256" key="1">
    <source>
        <dbReference type="ARBA" id="ARBA00023015"/>
    </source>
</evidence>
<keyword evidence="2" id="KW-0238">DNA-binding</keyword>
<dbReference type="InterPro" id="IPR028349">
    <property type="entry name" value="PafC-like"/>
</dbReference>
<feature type="domain" description="HTH deoR-type" evidence="4">
    <location>
        <begin position="2"/>
        <end position="57"/>
    </location>
</feature>
<dbReference type="SUPFAM" id="SSF46785">
    <property type="entry name" value="Winged helix' DNA-binding domain"/>
    <property type="match status" value="1"/>
</dbReference>
<dbReference type="GO" id="GO:0003700">
    <property type="term" value="F:DNA-binding transcription factor activity"/>
    <property type="evidence" value="ECO:0007669"/>
    <property type="project" value="InterPro"/>
</dbReference>
<dbReference type="Pfam" id="PF08279">
    <property type="entry name" value="HTH_11"/>
    <property type="match status" value="1"/>
</dbReference>
<dbReference type="EMBL" id="CP051680">
    <property type="protein sequence ID" value="QJD85351.1"/>
    <property type="molecule type" value="Genomic_DNA"/>
</dbReference>
<dbReference type="InterPro" id="IPR013196">
    <property type="entry name" value="HTH_11"/>
</dbReference>
<dbReference type="InterPro" id="IPR057727">
    <property type="entry name" value="WCX_dom"/>
</dbReference>
<reference evidence="5 6" key="1">
    <citation type="submission" date="2020-04" db="EMBL/GenBank/DDBJ databases">
        <title>Genome sequencing of novel species.</title>
        <authorList>
            <person name="Heo J."/>
            <person name="Kim S.-J."/>
            <person name="Kim J.-S."/>
            <person name="Hong S.-B."/>
            <person name="Kwon S.-W."/>
        </authorList>
    </citation>
    <scope>NUCLEOTIDE SEQUENCE [LARGE SCALE GENOMIC DNA]</scope>
    <source>
        <strain evidence="5 6">MFER-1</strain>
    </source>
</reference>
<dbReference type="InterPro" id="IPR001034">
    <property type="entry name" value="DeoR_HTH"/>
</dbReference>
<keyword evidence="6" id="KW-1185">Reference proteome</keyword>
<evidence type="ECO:0000259" key="4">
    <source>
        <dbReference type="PROSITE" id="PS51000"/>
    </source>
</evidence>
<dbReference type="PIRSF" id="PIRSF016838">
    <property type="entry name" value="PafC"/>
    <property type="match status" value="1"/>
</dbReference>
<dbReference type="Pfam" id="PF25583">
    <property type="entry name" value="WCX"/>
    <property type="match status" value="1"/>
</dbReference>
<dbReference type="Pfam" id="PF13280">
    <property type="entry name" value="WYL"/>
    <property type="match status" value="1"/>
</dbReference>
<accession>A0A7Z2VLQ9</accession>
<dbReference type="Proteomes" id="UP000502248">
    <property type="component" value="Chromosome"/>
</dbReference>
<dbReference type="GO" id="GO:0003677">
    <property type="term" value="F:DNA binding"/>
    <property type="evidence" value="ECO:0007669"/>
    <property type="project" value="UniProtKB-KW"/>
</dbReference>
<dbReference type="PROSITE" id="PS00894">
    <property type="entry name" value="HTH_DEOR_1"/>
    <property type="match status" value="1"/>
</dbReference>
<dbReference type="PANTHER" id="PTHR34580:SF1">
    <property type="entry name" value="PROTEIN PAFC"/>
    <property type="match status" value="1"/>
</dbReference>
<dbReference type="InterPro" id="IPR018356">
    <property type="entry name" value="Tscrpt_reg_HTH_DeoR_CS"/>
</dbReference>
<dbReference type="InterPro" id="IPR051534">
    <property type="entry name" value="CBASS_pafABC_assoc_protein"/>
</dbReference>
<dbReference type="InterPro" id="IPR026881">
    <property type="entry name" value="WYL_dom"/>
</dbReference>
<dbReference type="Gene3D" id="1.10.10.10">
    <property type="entry name" value="Winged helix-like DNA-binding domain superfamily/Winged helix DNA-binding domain"/>
    <property type="match status" value="1"/>
</dbReference>
<proteinExistence type="predicted"/>
<keyword evidence="3" id="KW-0804">Transcription</keyword>
<dbReference type="PROSITE" id="PS51000">
    <property type="entry name" value="HTH_DEOR_2"/>
    <property type="match status" value="1"/>
</dbReference>
<dbReference type="RefSeq" id="WP_169281616.1">
    <property type="nucleotide sequence ID" value="NZ_CP051680.1"/>
</dbReference>
<keyword evidence="1" id="KW-0805">Transcription regulation</keyword>
<gene>
    <name evidence="5" type="ORF">HH215_20685</name>
</gene>
<dbReference type="PROSITE" id="PS52050">
    <property type="entry name" value="WYL"/>
    <property type="match status" value="1"/>
</dbReference>
<sequence length="321" mass="36574">MRADRLLMIMSLLQTHGQMSSRELAGQLEVSERTVHRDMEALSIAGIPVYAERGSKGGWMLSEGYRSRITGMTTTEIRSLLLLQSSSIVKDLGLNGDLSTAFLKLLSALPATVRTDAEYVRERIHVDGAGWHAAEPIRNSHLQAVQEAIWGQQRLRITYRGWDSDTDAERIVHPLGLVAKQSVWYMIAQTEEEIRTYRISRLKDIARLEATFARPEAFDLAEYWERSVERFKTNLPRYPAQVRIASVRWSQFSRERYVKVISSSAVADTDWTEAAVEFQTLETACEILLGLGRYAQALSPEELRETVYEESKAIVSLYEER</sequence>
<dbReference type="AlphaFoldDB" id="A0A7Z2VLQ9"/>